<protein>
    <submittedName>
        <fullName evidence="2">Uncharacterized protein</fullName>
    </submittedName>
</protein>
<accession>A0AAP3SI82</accession>
<feature type="compositionally biased region" description="Basic and acidic residues" evidence="1">
    <location>
        <begin position="18"/>
        <end position="36"/>
    </location>
</feature>
<organism evidence="2 3">
    <name type="scientific">Bacteroides thetaiotaomicron</name>
    <dbReference type="NCBI Taxonomy" id="818"/>
    <lineage>
        <taxon>Bacteria</taxon>
        <taxon>Pseudomonadati</taxon>
        <taxon>Bacteroidota</taxon>
        <taxon>Bacteroidia</taxon>
        <taxon>Bacteroidales</taxon>
        <taxon>Bacteroidaceae</taxon>
        <taxon>Bacteroides</taxon>
    </lineage>
</organism>
<dbReference type="EMBL" id="JAQNVG010000049">
    <property type="protein sequence ID" value="MDC2238425.1"/>
    <property type="molecule type" value="Genomic_DNA"/>
</dbReference>
<gene>
    <name evidence="2" type="ORF">PO127_22015</name>
</gene>
<evidence type="ECO:0000313" key="3">
    <source>
        <dbReference type="Proteomes" id="UP001217776"/>
    </source>
</evidence>
<comment type="caution">
    <text evidence="2">The sequence shown here is derived from an EMBL/GenBank/DDBJ whole genome shotgun (WGS) entry which is preliminary data.</text>
</comment>
<evidence type="ECO:0000256" key="1">
    <source>
        <dbReference type="SAM" id="MobiDB-lite"/>
    </source>
</evidence>
<proteinExistence type="predicted"/>
<feature type="region of interest" description="Disordered" evidence="1">
    <location>
        <begin position="1"/>
        <end position="55"/>
    </location>
</feature>
<evidence type="ECO:0000313" key="2">
    <source>
        <dbReference type="EMBL" id="MDC2238425.1"/>
    </source>
</evidence>
<dbReference type="Proteomes" id="UP001217776">
    <property type="component" value="Unassembled WGS sequence"/>
</dbReference>
<sequence length="92" mass="10442">MVEVHGTGPVCTLSLQRNNDDDFDRKRSRERRDETNRGGFGESKRPVRLPAQDYGSFRHEAEKDIKAWKRTVRPLGVEAAINDMPSDLPCAS</sequence>
<dbReference type="RefSeq" id="WP_155238308.1">
    <property type="nucleotide sequence ID" value="NZ_JADNKL010000004.1"/>
</dbReference>
<name>A0AAP3SI82_BACT4</name>
<reference evidence="2" key="1">
    <citation type="submission" date="2022-10" db="EMBL/GenBank/DDBJ databases">
        <title>Human gut microbiome strain richness.</title>
        <authorList>
            <person name="Chen-Liaw A."/>
        </authorList>
    </citation>
    <scope>NUCLEOTIDE SEQUENCE</scope>
    <source>
        <strain evidence="2">1001283st1_A3_1001283B150304_161114</strain>
    </source>
</reference>
<dbReference type="AlphaFoldDB" id="A0AAP3SI82"/>